<keyword evidence="3 9" id="KW-0812">Transmembrane</keyword>
<sequence length="650" mass="70859">MLHAWSPLTPAPAVQAHAFVIGSEPIDGSTVTTPPRVVRIFFNGPISSASKALVFDPNERVVNAAASYIPPNQPRELDTPLQPNLSEGSYLVRWIALAVNDGRTTQGAIGFNIGHSSTGLPGQTILGPSTSNYLPTLDLLGILSVAWEWLVLTALTFWVGLLVMEQLVMERRARSLDLLMRARARARPLQWLCLTALLVGEVITLILRSASLSQASASGGIDWQALRAVLVTTSYGPLWLARLALIGLALLWLGVTGRRRTPKAATAGVARVLQRGGGSRFGQLRRQVTQEYRVTKDLVTTEEMSPGSSSLPLSPWDTVLWLTLAALYLLAWTLTSDEVQQASLHVSAIVLSWLALLAQAVWLGGLAYLGYVLLPLLAVIEPDHHADLLVTLTRRLTPLLLMAMAVLLVGQLFLAESVFSDLQALLTTAYGRTLLVRLVLTALLLVLTLFMLFRITPRLARQTLLLPVVDSELPARRTRREALLQTERQLGRLLKVQSWVGMAILLCAALMSFFAPPIAFPQINYAQAVQNQTGQTTAPNAPPATVQQVGDLTVSLLITPGRVNRPNTVVILLTDSHGQPVTNARLNLTINMVLMDMGTVQQTLSQGQPAYVATFPPRATFDMEGLWKLELTIERPGQAPLQTTFEFTLS</sequence>
<comment type="caution">
    <text evidence="12">The sequence shown here is derived from an EMBL/GenBank/DDBJ whole genome shotgun (WGS) entry which is preliminary data.</text>
</comment>
<evidence type="ECO:0008006" key="14">
    <source>
        <dbReference type="Google" id="ProtNLM"/>
    </source>
</evidence>
<evidence type="ECO:0000313" key="13">
    <source>
        <dbReference type="Proteomes" id="UP000334820"/>
    </source>
</evidence>
<feature type="transmembrane region" description="Helical" evidence="9">
    <location>
        <begin position="498"/>
        <end position="520"/>
    </location>
</feature>
<keyword evidence="8 9" id="KW-0472">Membrane</keyword>
<dbReference type="Pfam" id="PF05425">
    <property type="entry name" value="CopD"/>
    <property type="match status" value="1"/>
</dbReference>
<feature type="transmembrane region" description="Helical" evidence="9">
    <location>
        <begin position="347"/>
        <end position="374"/>
    </location>
</feature>
<dbReference type="PANTHER" id="PTHR34820:SF4">
    <property type="entry name" value="INNER MEMBRANE PROTEIN YEBZ"/>
    <property type="match status" value="1"/>
</dbReference>
<keyword evidence="5" id="KW-0732">Signal</keyword>
<dbReference type="GO" id="GO:0042597">
    <property type="term" value="C:periplasmic space"/>
    <property type="evidence" value="ECO:0007669"/>
    <property type="project" value="InterPro"/>
</dbReference>
<dbReference type="Pfam" id="PF04234">
    <property type="entry name" value="CopC"/>
    <property type="match status" value="1"/>
</dbReference>
<evidence type="ECO:0000256" key="7">
    <source>
        <dbReference type="ARBA" id="ARBA00023008"/>
    </source>
</evidence>
<keyword evidence="13" id="KW-1185">Reference proteome</keyword>
<feature type="transmembrane region" description="Helical" evidence="9">
    <location>
        <begin position="434"/>
        <end position="453"/>
    </location>
</feature>
<dbReference type="InterPro" id="IPR007348">
    <property type="entry name" value="CopC_dom"/>
</dbReference>
<accession>A0A5J4K8M8</accession>
<keyword evidence="7" id="KW-0186">Copper</keyword>
<feature type="domain" description="CopC" evidence="10">
    <location>
        <begin position="17"/>
        <end position="113"/>
    </location>
</feature>
<evidence type="ECO:0000256" key="1">
    <source>
        <dbReference type="ARBA" id="ARBA00004651"/>
    </source>
</evidence>
<evidence type="ECO:0000256" key="6">
    <source>
        <dbReference type="ARBA" id="ARBA00022989"/>
    </source>
</evidence>
<dbReference type="EMBL" id="BKZV01000005">
    <property type="protein sequence ID" value="GER84938.1"/>
    <property type="molecule type" value="Genomic_DNA"/>
</dbReference>
<dbReference type="GO" id="GO:0006825">
    <property type="term" value="P:copper ion transport"/>
    <property type="evidence" value="ECO:0007669"/>
    <property type="project" value="InterPro"/>
</dbReference>
<feature type="transmembrane region" description="Helical" evidence="9">
    <location>
        <begin position="149"/>
        <end position="168"/>
    </location>
</feature>
<protein>
    <recommendedName>
        <fullName evidence="14">YtkA-like domain-containing protein</fullName>
    </recommendedName>
</protein>
<feature type="domain" description="Copper resistance protein D" evidence="11">
    <location>
        <begin position="392"/>
        <end position="510"/>
    </location>
</feature>
<evidence type="ECO:0000256" key="4">
    <source>
        <dbReference type="ARBA" id="ARBA00022723"/>
    </source>
</evidence>
<evidence type="ECO:0000256" key="2">
    <source>
        <dbReference type="ARBA" id="ARBA00022475"/>
    </source>
</evidence>
<feature type="transmembrane region" description="Helical" evidence="9">
    <location>
        <begin position="395"/>
        <end position="414"/>
    </location>
</feature>
<evidence type="ECO:0000259" key="10">
    <source>
        <dbReference type="Pfam" id="PF04234"/>
    </source>
</evidence>
<feature type="transmembrane region" description="Helical" evidence="9">
    <location>
        <begin position="189"/>
        <end position="207"/>
    </location>
</feature>
<dbReference type="InterPro" id="IPR014755">
    <property type="entry name" value="Cu-Rt/internalin_Ig-like"/>
</dbReference>
<dbReference type="GO" id="GO:0005886">
    <property type="term" value="C:plasma membrane"/>
    <property type="evidence" value="ECO:0007669"/>
    <property type="project" value="UniProtKB-SubCell"/>
</dbReference>
<dbReference type="SUPFAM" id="SSF81296">
    <property type="entry name" value="E set domains"/>
    <property type="match status" value="1"/>
</dbReference>
<evidence type="ECO:0000256" key="9">
    <source>
        <dbReference type="SAM" id="Phobius"/>
    </source>
</evidence>
<dbReference type="Gene3D" id="2.60.40.1220">
    <property type="match status" value="1"/>
</dbReference>
<keyword evidence="6 9" id="KW-1133">Transmembrane helix</keyword>
<dbReference type="InterPro" id="IPR014756">
    <property type="entry name" value="Ig_E-set"/>
</dbReference>
<comment type="subcellular location">
    <subcellularLocation>
        <location evidence="1">Cell membrane</location>
        <topology evidence="1">Multi-pass membrane protein</topology>
    </subcellularLocation>
</comment>
<proteinExistence type="predicted"/>
<dbReference type="AlphaFoldDB" id="A0A5J4K8M8"/>
<dbReference type="GO" id="GO:0046688">
    <property type="term" value="P:response to copper ion"/>
    <property type="evidence" value="ECO:0007669"/>
    <property type="project" value="InterPro"/>
</dbReference>
<organism evidence="12 13">
    <name type="scientific">Thermogemmatispora aurantia</name>
    <dbReference type="NCBI Taxonomy" id="2045279"/>
    <lineage>
        <taxon>Bacteria</taxon>
        <taxon>Bacillati</taxon>
        <taxon>Chloroflexota</taxon>
        <taxon>Ktedonobacteria</taxon>
        <taxon>Thermogemmatisporales</taxon>
        <taxon>Thermogemmatisporaceae</taxon>
        <taxon>Thermogemmatispora</taxon>
    </lineage>
</organism>
<reference evidence="12 13" key="1">
    <citation type="journal article" date="2019" name="Int. J. Syst. Evol. Microbiol.">
        <title>Thermogemmatispora aurantia sp. nov. and Thermogemmatispora argillosa sp. nov., within the class Ktedonobacteria, and emended description of the genus Thermogemmatispora.</title>
        <authorList>
            <person name="Zheng Y."/>
            <person name="Wang C.M."/>
            <person name="Sakai Y."/>
            <person name="Abe K."/>
            <person name="Yokota A."/>
            <person name="Yabe S."/>
        </authorList>
    </citation>
    <scope>NUCLEOTIDE SEQUENCE [LARGE SCALE GENOMIC DNA]</scope>
    <source>
        <strain evidence="12 13">A1-2</strain>
    </source>
</reference>
<feature type="transmembrane region" description="Helical" evidence="9">
    <location>
        <begin position="318"/>
        <end position="335"/>
    </location>
</feature>
<dbReference type="InterPro" id="IPR032694">
    <property type="entry name" value="CopC/D"/>
</dbReference>
<evidence type="ECO:0000256" key="8">
    <source>
        <dbReference type="ARBA" id="ARBA00023136"/>
    </source>
</evidence>
<feature type="transmembrane region" description="Helical" evidence="9">
    <location>
        <begin position="236"/>
        <end position="255"/>
    </location>
</feature>
<name>A0A5J4K8M8_9CHLR</name>
<dbReference type="InterPro" id="IPR008457">
    <property type="entry name" value="Cu-R_CopD_dom"/>
</dbReference>
<gene>
    <name evidence="12" type="ORF">KTAU_35740</name>
</gene>
<keyword evidence="2" id="KW-1003">Cell membrane</keyword>
<dbReference type="Proteomes" id="UP000334820">
    <property type="component" value="Unassembled WGS sequence"/>
</dbReference>
<keyword evidence="4" id="KW-0479">Metal-binding</keyword>
<evidence type="ECO:0000313" key="12">
    <source>
        <dbReference type="EMBL" id="GER84938.1"/>
    </source>
</evidence>
<evidence type="ECO:0000259" key="11">
    <source>
        <dbReference type="Pfam" id="PF05425"/>
    </source>
</evidence>
<evidence type="ECO:0000256" key="5">
    <source>
        <dbReference type="ARBA" id="ARBA00022729"/>
    </source>
</evidence>
<dbReference type="PANTHER" id="PTHR34820">
    <property type="entry name" value="INNER MEMBRANE PROTEIN YEBZ"/>
    <property type="match status" value="1"/>
</dbReference>
<evidence type="ECO:0000256" key="3">
    <source>
        <dbReference type="ARBA" id="ARBA00022692"/>
    </source>
</evidence>
<dbReference type="GO" id="GO:0005507">
    <property type="term" value="F:copper ion binding"/>
    <property type="evidence" value="ECO:0007669"/>
    <property type="project" value="InterPro"/>
</dbReference>